<evidence type="ECO:0000256" key="5">
    <source>
        <dbReference type="ARBA" id="ARBA00023136"/>
    </source>
</evidence>
<feature type="transmembrane region" description="Helical" evidence="6">
    <location>
        <begin position="68"/>
        <end position="85"/>
    </location>
</feature>
<keyword evidence="4 6" id="KW-1133">Transmembrane helix</keyword>
<dbReference type="EMBL" id="MFKF01000207">
    <property type="protein sequence ID" value="OGG50507.1"/>
    <property type="molecule type" value="Genomic_DNA"/>
</dbReference>
<dbReference type="AlphaFoldDB" id="A0A1F6CN57"/>
<dbReference type="GO" id="GO:0020037">
    <property type="term" value="F:heme binding"/>
    <property type="evidence" value="ECO:0007669"/>
    <property type="project" value="InterPro"/>
</dbReference>
<dbReference type="Proteomes" id="UP000178606">
    <property type="component" value="Unassembled WGS sequence"/>
</dbReference>
<keyword evidence="2 6" id="KW-0812">Transmembrane</keyword>
<dbReference type="Pfam" id="PF01578">
    <property type="entry name" value="Cytochrom_C_asm"/>
    <property type="match status" value="1"/>
</dbReference>
<feature type="transmembrane region" description="Helical" evidence="6">
    <location>
        <begin position="92"/>
        <end position="111"/>
    </location>
</feature>
<name>A0A1F6CN57_HANXR</name>
<feature type="transmembrane region" description="Helical" evidence="6">
    <location>
        <begin position="131"/>
        <end position="154"/>
    </location>
</feature>
<reference evidence="8 9" key="1">
    <citation type="journal article" date="2016" name="Nat. Commun.">
        <title>Thousands of microbial genomes shed light on interconnected biogeochemical processes in an aquifer system.</title>
        <authorList>
            <person name="Anantharaman K."/>
            <person name="Brown C.T."/>
            <person name="Hug L.A."/>
            <person name="Sharon I."/>
            <person name="Castelle C.J."/>
            <person name="Probst A.J."/>
            <person name="Thomas B.C."/>
            <person name="Singh A."/>
            <person name="Wilkins M.J."/>
            <person name="Karaoz U."/>
            <person name="Brodie E.L."/>
            <person name="Williams K.H."/>
            <person name="Hubbard S.S."/>
            <person name="Banfield J.F."/>
        </authorList>
    </citation>
    <scope>NUCLEOTIDE SEQUENCE [LARGE SCALE GENOMIC DNA]</scope>
    <source>
        <strain evidence="9">RIFCSPLOWO2_12_FULL_64_10</strain>
    </source>
</reference>
<keyword evidence="5 6" id="KW-0472">Membrane</keyword>
<dbReference type="GO" id="GO:0005886">
    <property type="term" value="C:plasma membrane"/>
    <property type="evidence" value="ECO:0007669"/>
    <property type="project" value="TreeGrafter"/>
</dbReference>
<protein>
    <recommendedName>
        <fullName evidence="7">Cytochrome c assembly protein domain-containing protein</fullName>
    </recommendedName>
</protein>
<evidence type="ECO:0000259" key="7">
    <source>
        <dbReference type="Pfam" id="PF01578"/>
    </source>
</evidence>
<feature type="transmembrane region" description="Helical" evidence="6">
    <location>
        <begin position="36"/>
        <end position="56"/>
    </location>
</feature>
<gene>
    <name evidence="8" type="ORF">A3F84_17775</name>
</gene>
<feature type="domain" description="Cytochrome c assembly protein" evidence="7">
    <location>
        <begin position="64"/>
        <end position="259"/>
    </location>
</feature>
<dbReference type="PANTHER" id="PTHR30071:SF1">
    <property type="entry name" value="CYTOCHROME B_B6 PROTEIN-RELATED"/>
    <property type="match status" value="1"/>
</dbReference>
<feature type="transmembrane region" description="Helical" evidence="6">
    <location>
        <begin position="216"/>
        <end position="237"/>
    </location>
</feature>
<feature type="transmembrane region" description="Helical" evidence="6">
    <location>
        <begin position="183"/>
        <end position="204"/>
    </location>
</feature>
<feature type="transmembrane region" description="Helical" evidence="6">
    <location>
        <begin position="6"/>
        <end position="24"/>
    </location>
</feature>
<evidence type="ECO:0000256" key="1">
    <source>
        <dbReference type="ARBA" id="ARBA00004141"/>
    </source>
</evidence>
<accession>A0A1F6CN57</accession>
<sequence>MQILLRIFIPLLYAAAAALYAANFQERRDRIGRTATTLLVAGWALHTGLLGIRAISIGHVPIMNTPEVLSTCAWLMVIVYAYLEFSAKDRALGALVAPIVTVLHAFASAEFGQSEVPVHLLSRSRWFEAHVFSNILAYTAFSISWVSSIMYVFLLGEIQTKHLGFFYKRLPPLQTLDQINNRAASFGFAFLTLGLAASSAWIHQIRGQFWVWNEPAFAGALVAWVIYAGHLCARAVAGWRGKRAAFLSIVGFTLVLFTFPVVGIFFPGRHSFAN</sequence>
<feature type="transmembrane region" description="Helical" evidence="6">
    <location>
        <begin position="244"/>
        <end position="266"/>
    </location>
</feature>
<dbReference type="GO" id="GO:0017004">
    <property type="term" value="P:cytochrome complex assembly"/>
    <property type="evidence" value="ECO:0007669"/>
    <property type="project" value="UniProtKB-KW"/>
</dbReference>
<dbReference type="PANTHER" id="PTHR30071">
    <property type="entry name" value="HEME EXPORTER PROTEIN C"/>
    <property type="match status" value="1"/>
</dbReference>
<evidence type="ECO:0000313" key="9">
    <source>
        <dbReference type="Proteomes" id="UP000178606"/>
    </source>
</evidence>
<comment type="subcellular location">
    <subcellularLocation>
        <location evidence="1">Membrane</location>
        <topology evidence="1">Multi-pass membrane protein</topology>
    </subcellularLocation>
</comment>
<dbReference type="InterPro" id="IPR002541">
    <property type="entry name" value="Cyt_c_assembly"/>
</dbReference>
<evidence type="ECO:0000256" key="6">
    <source>
        <dbReference type="SAM" id="Phobius"/>
    </source>
</evidence>
<evidence type="ECO:0000313" key="8">
    <source>
        <dbReference type="EMBL" id="OGG50507.1"/>
    </source>
</evidence>
<dbReference type="InterPro" id="IPR045062">
    <property type="entry name" value="Cyt_c_biogenesis_CcsA/CcmC"/>
</dbReference>
<evidence type="ECO:0000256" key="4">
    <source>
        <dbReference type="ARBA" id="ARBA00022989"/>
    </source>
</evidence>
<organism evidence="8 9">
    <name type="scientific">Handelsmanbacteria sp. (strain RIFCSPLOWO2_12_FULL_64_10)</name>
    <dbReference type="NCBI Taxonomy" id="1817868"/>
    <lineage>
        <taxon>Bacteria</taxon>
        <taxon>Candidatus Handelsmaniibacteriota</taxon>
    </lineage>
</organism>
<evidence type="ECO:0000256" key="2">
    <source>
        <dbReference type="ARBA" id="ARBA00022692"/>
    </source>
</evidence>
<keyword evidence="3" id="KW-0201">Cytochrome c-type biogenesis</keyword>
<comment type="caution">
    <text evidence="8">The sequence shown here is derived from an EMBL/GenBank/DDBJ whole genome shotgun (WGS) entry which is preliminary data.</text>
</comment>
<proteinExistence type="predicted"/>
<evidence type="ECO:0000256" key="3">
    <source>
        <dbReference type="ARBA" id="ARBA00022748"/>
    </source>
</evidence>